<dbReference type="AlphaFoldDB" id="A0A127ZEQ9"/>
<feature type="region of interest" description="Disordered" evidence="1">
    <location>
        <begin position="74"/>
        <end position="104"/>
    </location>
</feature>
<organism evidence="2">
    <name type="scientific">Sporisorium scitamineum</name>
    <dbReference type="NCBI Taxonomy" id="49012"/>
    <lineage>
        <taxon>Eukaryota</taxon>
        <taxon>Fungi</taxon>
        <taxon>Dikarya</taxon>
        <taxon>Basidiomycota</taxon>
        <taxon>Ustilaginomycotina</taxon>
        <taxon>Ustilaginomycetes</taxon>
        <taxon>Ustilaginales</taxon>
        <taxon>Ustilaginaceae</taxon>
        <taxon>Sporisorium</taxon>
    </lineage>
</organism>
<gene>
    <name evidence="2" type="ORF">SPSC_04109</name>
</gene>
<evidence type="ECO:0000313" key="2">
    <source>
        <dbReference type="EMBL" id="CDU24608.1"/>
    </source>
</evidence>
<protein>
    <submittedName>
        <fullName evidence="2">Uncharacterized protein</fullName>
    </submittedName>
</protein>
<accession>A0A127ZEQ9</accession>
<proteinExistence type="predicted"/>
<name>A0A127ZEQ9_9BASI</name>
<feature type="compositionally biased region" description="Low complexity" evidence="1">
    <location>
        <begin position="74"/>
        <end position="88"/>
    </location>
</feature>
<dbReference type="EMBL" id="LK056676">
    <property type="protein sequence ID" value="CDU24608.1"/>
    <property type="molecule type" value="Genomic_DNA"/>
</dbReference>
<evidence type="ECO:0000256" key="1">
    <source>
        <dbReference type="SAM" id="MobiDB-lite"/>
    </source>
</evidence>
<dbReference type="OrthoDB" id="10544659at2759"/>
<sequence>MDGLGFIATLHATTLEDRSLQPMLLKTVKKPPHRVSNASTFDKAKSFVSKSKTLFSTSSSTSTAARTSFSSFRSTSSKSTKTSFASSRLPSQEQARAEKSSLPSPLSSVSFAEIASHVRPGILLCVDAVPRFDGEWYHHFVDKEYTFTHDSVLLSEQEEDMAWTGREGDVEPSRPSSTFERDLDFFDNCLEKSSKSQSLDLSTANQLACPLDSNLDPVWLPRRQDFRSKTVVRQAPFPQTRHLRARSISTTT</sequence>
<reference evidence="2" key="1">
    <citation type="submission" date="2014-06" db="EMBL/GenBank/DDBJ databases">
        <authorList>
            <person name="Ju J."/>
            <person name="Zhang J."/>
        </authorList>
    </citation>
    <scope>NUCLEOTIDE SEQUENCE</scope>
    <source>
        <strain evidence="2">SscI8</strain>
    </source>
</reference>